<reference evidence="3 4" key="1">
    <citation type="submission" date="2021-09" db="EMBL/GenBank/DDBJ databases">
        <title>The complete genome sequence of a new microorganism.</title>
        <authorList>
            <person name="Zi Z."/>
        </authorList>
    </citation>
    <scope>NUCLEOTIDE SEQUENCE [LARGE SCALE GENOMIC DNA]</scope>
    <source>
        <strain evidence="3 4">WGZ8</strain>
    </source>
</reference>
<keyword evidence="2" id="KW-0472">Membrane</keyword>
<name>A0ABS7VT85_9HYPH</name>
<organism evidence="3 4">
    <name type="scientific">Microvirga puerhi</name>
    <dbReference type="NCBI Taxonomy" id="2876078"/>
    <lineage>
        <taxon>Bacteria</taxon>
        <taxon>Pseudomonadati</taxon>
        <taxon>Pseudomonadota</taxon>
        <taxon>Alphaproteobacteria</taxon>
        <taxon>Hyphomicrobiales</taxon>
        <taxon>Methylobacteriaceae</taxon>
        <taxon>Microvirga</taxon>
    </lineage>
</organism>
<evidence type="ECO:0000256" key="2">
    <source>
        <dbReference type="SAM" id="Phobius"/>
    </source>
</evidence>
<keyword evidence="2" id="KW-1133">Transmembrane helix</keyword>
<dbReference type="EMBL" id="JAIRBM010000022">
    <property type="protein sequence ID" value="MBZ6078778.1"/>
    <property type="molecule type" value="Genomic_DNA"/>
</dbReference>
<evidence type="ECO:0000256" key="1">
    <source>
        <dbReference type="SAM" id="MobiDB-lite"/>
    </source>
</evidence>
<feature type="transmembrane region" description="Helical" evidence="2">
    <location>
        <begin position="21"/>
        <end position="41"/>
    </location>
</feature>
<protein>
    <submittedName>
        <fullName evidence="3">Uncharacterized protein</fullName>
    </submittedName>
</protein>
<comment type="caution">
    <text evidence="3">The sequence shown here is derived from an EMBL/GenBank/DDBJ whole genome shotgun (WGS) entry which is preliminary data.</text>
</comment>
<accession>A0ABS7VT85</accession>
<feature type="compositionally biased region" description="Polar residues" evidence="1">
    <location>
        <begin position="75"/>
        <end position="97"/>
    </location>
</feature>
<keyword evidence="4" id="KW-1185">Reference proteome</keyword>
<evidence type="ECO:0000313" key="3">
    <source>
        <dbReference type="EMBL" id="MBZ6078778.1"/>
    </source>
</evidence>
<gene>
    <name evidence="3" type="ORF">K9B37_21190</name>
</gene>
<evidence type="ECO:0000313" key="4">
    <source>
        <dbReference type="Proteomes" id="UP000704176"/>
    </source>
</evidence>
<sequence>MDQPYSIVADWLSKFHIWPEFIQALWVIAIPVTVLGTAWIMMRGVREIVVAARGEGRGRMAYGVIREGGNRLLSSHQPVISPASSSPALSRGSTSFARNDEMPRG</sequence>
<dbReference type="RefSeq" id="WP_224315526.1">
    <property type="nucleotide sequence ID" value="NZ_JAIRBM010000022.1"/>
</dbReference>
<feature type="region of interest" description="Disordered" evidence="1">
    <location>
        <begin position="75"/>
        <end position="105"/>
    </location>
</feature>
<dbReference type="Proteomes" id="UP000704176">
    <property type="component" value="Unassembled WGS sequence"/>
</dbReference>
<proteinExistence type="predicted"/>
<keyword evidence="2" id="KW-0812">Transmembrane</keyword>